<dbReference type="InterPro" id="IPR006671">
    <property type="entry name" value="Cyclin_N"/>
</dbReference>
<evidence type="ECO:0000256" key="1">
    <source>
        <dbReference type="ARBA" id="ARBA00022618"/>
    </source>
</evidence>
<dbReference type="GO" id="GO:0000278">
    <property type="term" value="P:mitotic cell cycle"/>
    <property type="evidence" value="ECO:0007669"/>
    <property type="project" value="UniProtKB-ARBA"/>
</dbReference>
<comment type="similarity">
    <text evidence="4">Belongs to the cyclin family.</text>
</comment>
<evidence type="ECO:0000259" key="6">
    <source>
        <dbReference type="SMART" id="SM00385"/>
    </source>
</evidence>
<feature type="domain" description="Cyclin-like" evidence="6">
    <location>
        <begin position="15"/>
        <end position="100"/>
    </location>
</feature>
<comment type="caution">
    <text evidence="7">The sequence shown here is derived from an EMBL/GenBank/DDBJ whole genome shotgun (WGS) entry which is preliminary data.</text>
</comment>
<dbReference type="InterPro" id="IPR039361">
    <property type="entry name" value="Cyclin"/>
</dbReference>
<accession>A0ABD0YEF2</accession>
<dbReference type="PANTHER" id="PTHR10177">
    <property type="entry name" value="CYCLINS"/>
    <property type="match status" value="1"/>
</dbReference>
<dbReference type="InterPro" id="IPR036915">
    <property type="entry name" value="Cyclin-like_sf"/>
</dbReference>
<protein>
    <recommendedName>
        <fullName evidence="6">Cyclin-like domain-containing protein</fullName>
    </recommendedName>
</protein>
<dbReference type="SUPFAM" id="SSF47954">
    <property type="entry name" value="Cyclin-like"/>
    <property type="match status" value="1"/>
</dbReference>
<dbReference type="PROSITE" id="PS00292">
    <property type="entry name" value="CYCLINS"/>
    <property type="match status" value="1"/>
</dbReference>
<proteinExistence type="inferred from homology"/>
<reference evidence="7 8" key="1">
    <citation type="submission" date="2024-07" db="EMBL/GenBank/DDBJ databases">
        <title>Chromosome-level genome assembly of the water stick insect Ranatra chinensis (Heteroptera: Nepidae).</title>
        <authorList>
            <person name="Liu X."/>
        </authorList>
    </citation>
    <scope>NUCLEOTIDE SEQUENCE [LARGE SCALE GENOMIC DNA]</scope>
    <source>
        <strain evidence="7">Cailab_2021Rc</strain>
        <tissue evidence="7">Muscle</tissue>
    </source>
</reference>
<evidence type="ECO:0000313" key="8">
    <source>
        <dbReference type="Proteomes" id="UP001558652"/>
    </source>
</evidence>
<dbReference type="EMBL" id="JBFDAA010000023">
    <property type="protein sequence ID" value="KAL1110189.1"/>
    <property type="molecule type" value="Genomic_DNA"/>
</dbReference>
<keyword evidence="5" id="KW-1133">Transmembrane helix</keyword>
<gene>
    <name evidence="7" type="ORF">AAG570_008266</name>
</gene>
<dbReference type="FunFam" id="1.10.472.10:FF:000001">
    <property type="entry name" value="G2/mitotic-specific cyclin"/>
    <property type="match status" value="1"/>
</dbReference>
<dbReference type="InterPro" id="IPR013763">
    <property type="entry name" value="Cyclin-like_dom"/>
</dbReference>
<keyword evidence="5" id="KW-0472">Membrane</keyword>
<dbReference type="GO" id="GO:0051301">
    <property type="term" value="P:cell division"/>
    <property type="evidence" value="ECO:0007669"/>
    <property type="project" value="UniProtKB-KW"/>
</dbReference>
<dbReference type="AlphaFoldDB" id="A0ABD0YEF2"/>
<dbReference type="Pfam" id="PF00134">
    <property type="entry name" value="Cyclin_N"/>
    <property type="match status" value="1"/>
</dbReference>
<keyword evidence="8" id="KW-1185">Reference proteome</keyword>
<evidence type="ECO:0000256" key="4">
    <source>
        <dbReference type="RuleBase" id="RU000383"/>
    </source>
</evidence>
<evidence type="ECO:0000256" key="2">
    <source>
        <dbReference type="ARBA" id="ARBA00023127"/>
    </source>
</evidence>
<sequence>MNTNVSSRMRAVLIDWLVEVQVQYKLMQETLHLSVGILDRFLQEVPRIQKEKFQLVGITCLFIACKFEEMYPPELNDFVYVTDSAYTSDEILAMEREILKKLSFCLGRPISLVFLRRFSKAAMVLYIVITIFSLTSIFWYYYYYV</sequence>
<dbReference type="SMART" id="SM00385">
    <property type="entry name" value="CYCLIN"/>
    <property type="match status" value="1"/>
</dbReference>
<dbReference type="Proteomes" id="UP001558652">
    <property type="component" value="Unassembled WGS sequence"/>
</dbReference>
<organism evidence="7 8">
    <name type="scientific">Ranatra chinensis</name>
    <dbReference type="NCBI Taxonomy" id="642074"/>
    <lineage>
        <taxon>Eukaryota</taxon>
        <taxon>Metazoa</taxon>
        <taxon>Ecdysozoa</taxon>
        <taxon>Arthropoda</taxon>
        <taxon>Hexapoda</taxon>
        <taxon>Insecta</taxon>
        <taxon>Pterygota</taxon>
        <taxon>Neoptera</taxon>
        <taxon>Paraneoptera</taxon>
        <taxon>Hemiptera</taxon>
        <taxon>Heteroptera</taxon>
        <taxon>Panheteroptera</taxon>
        <taxon>Nepomorpha</taxon>
        <taxon>Nepidae</taxon>
        <taxon>Ranatrinae</taxon>
        <taxon>Ranatra</taxon>
    </lineage>
</organism>
<evidence type="ECO:0000256" key="5">
    <source>
        <dbReference type="SAM" id="Phobius"/>
    </source>
</evidence>
<dbReference type="Gene3D" id="1.10.472.10">
    <property type="entry name" value="Cyclin-like"/>
    <property type="match status" value="1"/>
</dbReference>
<keyword evidence="2 4" id="KW-0195">Cyclin</keyword>
<feature type="transmembrane region" description="Helical" evidence="5">
    <location>
        <begin position="123"/>
        <end position="142"/>
    </location>
</feature>
<keyword evidence="1" id="KW-0132">Cell division</keyword>
<dbReference type="InterPro" id="IPR048258">
    <property type="entry name" value="Cyclins_cyclin-box"/>
</dbReference>
<evidence type="ECO:0000313" key="7">
    <source>
        <dbReference type="EMBL" id="KAL1110189.1"/>
    </source>
</evidence>
<keyword evidence="3" id="KW-0131">Cell cycle</keyword>
<evidence type="ECO:0000256" key="3">
    <source>
        <dbReference type="ARBA" id="ARBA00023306"/>
    </source>
</evidence>
<name>A0ABD0YEF2_9HEMI</name>
<keyword evidence="5" id="KW-0812">Transmembrane</keyword>
<dbReference type="GO" id="GO:0005634">
    <property type="term" value="C:nucleus"/>
    <property type="evidence" value="ECO:0007669"/>
    <property type="project" value="UniProtKB-ARBA"/>
</dbReference>